<feature type="domain" description="SH3" evidence="24">
    <location>
        <begin position="1360"/>
        <end position="1421"/>
    </location>
</feature>
<keyword evidence="14 22" id="KW-0472">Membrane</keyword>
<evidence type="ECO:0000256" key="8">
    <source>
        <dbReference type="ARBA" id="ARBA00022443"/>
    </source>
</evidence>
<keyword evidence="29" id="KW-1185">Reference proteome</keyword>
<keyword evidence="15" id="KW-1015">Disulfide bond</keyword>
<dbReference type="PANTHER" id="PTHR15735">
    <property type="entry name" value="FCH AND DOUBLE SH3 DOMAINS PROTEIN"/>
    <property type="match status" value="1"/>
</dbReference>
<dbReference type="InterPro" id="IPR031160">
    <property type="entry name" value="F_BAR_dom"/>
</dbReference>
<dbReference type="PROSITE" id="PS50835">
    <property type="entry name" value="IG_LIKE"/>
    <property type="match status" value="6"/>
</dbReference>
<dbReference type="CDD" id="cd11628">
    <property type="entry name" value="HR1_CIP4_FNBP1L"/>
    <property type="match status" value="1"/>
</dbReference>
<evidence type="ECO:0000256" key="17">
    <source>
        <dbReference type="ARBA" id="ARBA00023228"/>
    </source>
</evidence>
<dbReference type="PROSITE" id="PS50002">
    <property type="entry name" value="SH3"/>
    <property type="match status" value="1"/>
</dbReference>
<evidence type="ECO:0000256" key="12">
    <source>
        <dbReference type="ARBA" id="ARBA00023054"/>
    </source>
</evidence>
<dbReference type="Gene3D" id="6.10.140.470">
    <property type="match status" value="1"/>
</dbReference>
<dbReference type="SMART" id="SM00055">
    <property type="entry name" value="FCH"/>
    <property type="match status" value="1"/>
</dbReference>
<evidence type="ECO:0000259" key="24">
    <source>
        <dbReference type="PROSITE" id="PS50002"/>
    </source>
</evidence>
<dbReference type="InterPro" id="IPR013162">
    <property type="entry name" value="CD80_C2-set"/>
</dbReference>
<accession>A0ABU7DYK1</accession>
<evidence type="ECO:0000256" key="20">
    <source>
        <dbReference type="SAM" id="Coils"/>
    </source>
</evidence>
<keyword evidence="9" id="KW-1003">Cell membrane</keyword>
<keyword evidence="12 19" id="KW-0175">Coiled coil</keyword>
<evidence type="ECO:0000256" key="11">
    <source>
        <dbReference type="ARBA" id="ARBA00022583"/>
    </source>
</evidence>
<dbReference type="Pfam" id="PF08205">
    <property type="entry name" value="C2-set_2"/>
    <property type="match status" value="1"/>
</dbReference>
<evidence type="ECO:0000313" key="28">
    <source>
        <dbReference type="EMBL" id="MED6279571.1"/>
    </source>
</evidence>
<dbReference type="Pfam" id="PF07679">
    <property type="entry name" value="I-set"/>
    <property type="match status" value="1"/>
</dbReference>
<dbReference type="InterPro" id="IPR013098">
    <property type="entry name" value="Ig_I-set"/>
</dbReference>
<evidence type="ECO:0000256" key="4">
    <source>
        <dbReference type="ARBA" id="ARBA00004371"/>
    </source>
</evidence>
<dbReference type="CDD" id="cd00096">
    <property type="entry name" value="Ig"/>
    <property type="match status" value="1"/>
</dbReference>
<dbReference type="InterPro" id="IPR057871">
    <property type="entry name" value="HR1_CIP4_FNBP1L"/>
</dbReference>
<keyword evidence="10" id="KW-0963">Cytoplasm</keyword>
<evidence type="ECO:0000259" key="25">
    <source>
        <dbReference type="PROSITE" id="PS50835"/>
    </source>
</evidence>
<evidence type="ECO:0000256" key="5">
    <source>
        <dbReference type="ARBA" id="ARBA00004544"/>
    </source>
</evidence>
<dbReference type="InterPro" id="IPR036028">
    <property type="entry name" value="SH3-like_dom_sf"/>
</dbReference>
<feature type="coiled-coil region" evidence="20">
    <location>
        <begin position="942"/>
        <end position="1011"/>
    </location>
</feature>
<evidence type="ECO:0000256" key="16">
    <source>
        <dbReference type="ARBA" id="ARBA00023212"/>
    </source>
</evidence>
<dbReference type="PROSITE" id="PS51860">
    <property type="entry name" value="REM_1"/>
    <property type="match status" value="1"/>
</dbReference>
<feature type="domain" description="Ig-like" evidence="25">
    <location>
        <begin position="526"/>
        <end position="600"/>
    </location>
</feature>
<dbReference type="Pfam" id="PF00018">
    <property type="entry name" value="SH3_1"/>
    <property type="match status" value="1"/>
</dbReference>
<feature type="transmembrane region" description="Helical" evidence="22">
    <location>
        <begin position="775"/>
        <end position="795"/>
    </location>
</feature>
<keyword evidence="22" id="KW-0812">Transmembrane</keyword>
<evidence type="ECO:0000256" key="3">
    <source>
        <dbReference type="ARBA" id="ARBA00004245"/>
    </source>
</evidence>
<comment type="caution">
    <text evidence="28">The sequence shown here is derived from an EMBL/GenBank/DDBJ whole genome shotgun (WGS) entry which is preliminary data.</text>
</comment>
<dbReference type="InterPro" id="IPR036179">
    <property type="entry name" value="Ig-like_dom_sf"/>
</dbReference>
<keyword evidence="13" id="KW-0446">Lipid-binding</keyword>
<dbReference type="Gene3D" id="1.20.1270.60">
    <property type="entry name" value="Arfaptin homology (AH) domain/BAR domain"/>
    <property type="match status" value="1"/>
</dbReference>
<feature type="domain" description="Ig-like" evidence="25">
    <location>
        <begin position="680"/>
        <end position="764"/>
    </location>
</feature>
<dbReference type="Pfam" id="PF13927">
    <property type="entry name" value="Ig_3"/>
    <property type="match status" value="2"/>
</dbReference>
<feature type="compositionally biased region" description="Pro residues" evidence="21">
    <location>
        <begin position="1172"/>
        <end position="1183"/>
    </location>
</feature>
<dbReference type="Proteomes" id="UP001352852">
    <property type="component" value="Unassembled WGS sequence"/>
</dbReference>
<evidence type="ECO:0000256" key="7">
    <source>
        <dbReference type="ARBA" id="ARBA00009426"/>
    </source>
</evidence>
<feature type="chain" id="PRO_5045097811" description="Cdc42-interacting protein 4" evidence="23">
    <location>
        <begin position="30"/>
        <end position="1422"/>
    </location>
</feature>
<feature type="signal peptide" evidence="23">
    <location>
        <begin position="1"/>
        <end position="29"/>
    </location>
</feature>
<evidence type="ECO:0000256" key="19">
    <source>
        <dbReference type="PROSITE-ProRule" id="PRU01077"/>
    </source>
</evidence>
<dbReference type="EMBL" id="JAHUTJ010041068">
    <property type="protein sequence ID" value="MED6279571.1"/>
    <property type="molecule type" value="Genomic_DNA"/>
</dbReference>
<feature type="domain" description="F-BAR" evidence="26">
    <location>
        <begin position="837"/>
        <end position="1100"/>
    </location>
</feature>
<comment type="similarity">
    <text evidence="7">Belongs to the FNBP1 family.</text>
</comment>
<evidence type="ECO:0000313" key="29">
    <source>
        <dbReference type="Proteomes" id="UP001352852"/>
    </source>
</evidence>
<keyword evidence="8 18" id="KW-0728">SH3 domain</keyword>
<evidence type="ECO:0000256" key="2">
    <source>
        <dbReference type="ARBA" id="ARBA00004236"/>
    </source>
</evidence>
<dbReference type="PROSITE" id="PS51741">
    <property type="entry name" value="F_BAR"/>
    <property type="match status" value="1"/>
</dbReference>
<evidence type="ECO:0000256" key="18">
    <source>
        <dbReference type="PROSITE-ProRule" id="PRU00192"/>
    </source>
</evidence>
<feature type="region of interest" description="Disordered" evidence="21">
    <location>
        <begin position="1164"/>
        <end position="1190"/>
    </location>
</feature>
<dbReference type="InterPro" id="IPR001452">
    <property type="entry name" value="SH3_domain"/>
</dbReference>
<evidence type="ECO:0000256" key="10">
    <source>
        <dbReference type="ARBA" id="ARBA00022490"/>
    </source>
</evidence>
<dbReference type="InterPro" id="IPR001060">
    <property type="entry name" value="FCH_dom"/>
</dbReference>
<protein>
    <recommendedName>
        <fullName evidence="30">Cdc42-interacting protein 4</fullName>
    </recommendedName>
</protein>
<dbReference type="InterPro" id="IPR003598">
    <property type="entry name" value="Ig_sub2"/>
</dbReference>
<evidence type="ECO:0000256" key="9">
    <source>
        <dbReference type="ARBA" id="ARBA00022475"/>
    </source>
</evidence>
<keyword evidence="22" id="KW-1133">Transmembrane helix</keyword>
<evidence type="ECO:0000256" key="21">
    <source>
        <dbReference type="SAM" id="MobiDB-lite"/>
    </source>
</evidence>
<evidence type="ECO:0000259" key="26">
    <source>
        <dbReference type="PROSITE" id="PS51741"/>
    </source>
</evidence>
<keyword evidence="17" id="KW-0458">Lysosome</keyword>
<dbReference type="Gene3D" id="2.60.40.10">
    <property type="entry name" value="Immunoglobulins"/>
    <property type="match status" value="7"/>
</dbReference>
<evidence type="ECO:0000256" key="22">
    <source>
        <dbReference type="SAM" id="Phobius"/>
    </source>
</evidence>
<evidence type="ECO:0000256" key="1">
    <source>
        <dbReference type="ARBA" id="ARBA00004167"/>
    </source>
</evidence>
<feature type="domain" description="Ig-like" evidence="25">
    <location>
        <begin position="228"/>
        <end position="307"/>
    </location>
</feature>
<proteinExistence type="inferred from homology"/>
<evidence type="ECO:0000256" key="15">
    <source>
        <dbReference type="ARBA" id="ARBA00023157"/>
    </source>
</evidence>
<feature type="domain" description="Ig-like" evidence="25">
    <location>
        <begin position="605"/>
        <end position="643"/>
    </location>
</feature>
<dbReference type="SUPFAM" id="SSF50044">
    <property type="entry name" value="SH3-domain"/>
    <property type="match status" value="1"/>
</dbReference>
<evidence type="ECO:0000256" key="6">
    <source>
        <dbReference type="ARBA" id="ARBA00006692"/>
    </source>
</evidence>
<dbReference type="SMART" id="SM00326">
    <property type="entry name" value="SH3"/>
    <property type="match status" value="1"/>
</dbReference>
<name>A0ABU7DYK1_9TELE</name>
<dbReference type="Pfam" id="PF00611">
    <property type="entry name" value="FCH"/>
    <property type="match status" value="1"/>
</dbReference>
<dbReference type="PANTHER" id="PTHR15735:SF17">
    <property type="entry name" value="CDC42-INTERACTING PROTEIN 4"/>
    <property type="match status" value="1"/>
</dbReference>
<keyword evidence="16" id="KW-0206">Cytoskeleton</keyword>
<dbReference type="Gene3D" id="2.30.30.40">
    <property type="entry name" value="SH3 Domains"/>
    <property type="match status" value="1"/>
</dbReference>
<dbReference type="CDD" id="cd07653">
    <property type="entry name" value="F-BAR_CIP4-like"/>
    <property type="match status" value="1"/>
</dbReference>
<dbReference type="SUPFAM" id="SSF103657">
    <property type="entry name" value="BAR/IMD domain-like"/>
    <property type="match status" value="1"/>
</dbReference>
<dbReference type="InterPro" id="IPR013783">
    <property type="entry name" value="Ig-like_fold"/>
</dbReference>
<organism evidence="28 29">
    <name type="scientific">Characodon lateralis</name>
    <dbReference type="NCBI Taxonomy" id="208331"/>
    <lineage>
        <taxon>Eukaryota</taxon>
        <taxon>Metazoa</taxon>
        <taxon>Chordata</taxon>
        <taxon>Craniata</taxon>
        <taxon>Vertebrata</taxon>
        <taxon>Euteleostomi</taxon>
        <taxon>Actinopterygii</taxon>
        <taxon>Neopterygii</taxon>
        <taxon>Teleostei</taxon>
        <taxon>Neoteleostei</taxon>
        <taxon>Acanthomorphata</taxon>
        <taxon>Ovalentaria</taxon>
        <taxon>Atherinomorphae</taxon>
        <taxon>Cyprinodontiformes</taxon>
        <taxon>Goodeidae</taxon>
        <taxon>Characodon</taxon>
    </lineage>
</organism>
<dbReference type="SMART" id="SM00408">
    <property type="entry name" value="IGc2"/>
    <property type="match status" value="4"/>
</dbReference>
<keyword evidence="23" id="KW-0732">Signal</keyword>
<dbReference type="InterPro" id="IPR007110">
    <property type="entry name" value="Ig-like_dom"/>
</dbReference>
<evidence type="ECO:0000256" key="13">
    <source>
        <dbReference type="ARBA" id="ARBA00023121"/>
    </source>
</evidence>
<evidence type="ECO:0000259" key="27">
    <source>
        <dbReference type="PROSITE" id="PS51860"/>
    </source>
</evidence>
<dbReference type="Pfam" id="PF25610">
    <property type="entry name" value="HR1_TOCA"/>
    <property type="match status" value="1"/>
</dbReference>
<comment type="subcellular location">
    <subcellularLocation>
        <location evidence="2">Cell membrane</location>
    </subcellularLocation>
    <subcellularLocation>
        <location evidence="5">Cytoplasm</location>
        <location evidence="5">Cell cortex</location>
    </subcellularLocation>
    <subcellularLocation>
        <location evidence="3">Cytoplasm</location>
        <location evidence="3">Cytoskeleton</location>
    </subcellularLocation>
    <subcellularLocation>
        <location evidence="4">Lysosome</location>
    </subcellularLocation>
    <subcellularLocation>
        <location evidence="1">Membrane</location>
        <topology evidence="1">Single-pass membrane protein</topology>
    </subcellularLocation>
</comment>
<feature type="domain" description="Ig-like" evidence="25">
    <location>
        <begin position="124"/>
        <end position="223"/>
    </location>
</feature>
<dbReference type="CDD" id="cd11911">
    <property type="entry name" value="SH3_CIP4-like"/>
    <property type="match status" value="1"/>
</dbReference>
<evidence type="ECO:0008006" key="30">
    <source>
        <dbReference type="Google" id="ProtNLM"/>
    </source>
</evidence>
<dbReference type="InterPro" id="IPR057870">
    <property type="entry name" value="HR1_TOCA"/>
</dbReference>
<gene>
    <name evidence="28" type="ORF">CHARACLAT_002075</name>
</gene>
<feature type="domain" description="Ig-like" evidence="25">
    <location>
        <begin position="413"/>
        <end position="499"/>
    </location>
</feature>
<comment type="similarity">
    <text evidence="6">Belongs to the protein kinase superfamily. CAMK Ser/Thr protein kinase family.</text>
</comment>
<evidence type="ECO:0000256" key="14">
    <source>
        <dbReference type="ARBA" id="ARBA00023136"/>
    </source>
</evidence>
<dbReference type="InterPro" id="IPR027267">
    <property type="entry name" value="AH/BAR_dom_sf"/>
</dbReference>
<dbReference type="InterPro" id="IPR003599">
    <property type="entry name" value="Ig_sub"/>
</dbReference>
<dbReference type="SMART" id="SM00409">
    <property type="entry name" value="IG"/>
    <property type="match status" value="4"/>
</dbReference>
<dbReference type="InterPro" id="IPR011072">
    <property type="entry name" value="HR1_rho-bd"/>
</dbReference>
<evidence type="ECO:0000256" key="23">
    <source>
        <dbReference type="SAM" id="SignalP"/>
    </source>
</evidence>
<reference evidence="28 29" key="1">
    <citation type="submission" date="2021-06" db="EMBL/GenBank/DDBJ databases">
        <authorList>
            <person name="Palmer J.M."/>
        </authorList>
    </citation>
    <scope>NUCLEOTIDE SEQUENCE [LARGE SCALE GENOMIC DNA]</scope>
    <source>
        <strain evidence="28 29">CL_MEX2019</strain>
        <tissue evidence="28">Muscle</tissue>
    </source>
</reference>
<keyword evidence="11" id="KW-0254">Endocytosis</keyword>
<feature type="domain" description="REM-1" evidence="27">
    <location>
        <begin position="1226"/>
        <end position="1303"/>
    </location>
</feature>
<sequence length="1422" mass="160898">MSLPPPACRFGMLPLRMLGLLLLSVLTYGSNFACPPRLDPLILDAPGIIEYGTEVHANCSTTEKRFEELTLWLGNKSCESQIWNTYVSCDAPASDFQMKAVCIIKFNGTFQCSKEFAITIYRNPEVRLSVKDGNVRQTDYELHCDVFNDTSAQNFSVTWYKNNKIFKTVPFIESHGKRENISDILTIDISREENFAELRCEVQLDLGRQKPPNPVISTTYNVSARYAPEVSTYSNKNITVTKGGDTTLLCDVEGNPPPEYQWTVDEKPLSETTDRLDIFQVNSNSIYTCTATNILGNTTVQIYVVVEEMMTTGPAAVSNPEEKALENCGLTLMPSEVYVKYGDPASINCSTASRDVAKMSWEFSVGSSSETPPTVTWMVEKLKDFTANPFCFVTLNDDSQCVIKPDIILYKLPDSVAVSAVGNGSMREGEEHQLECVIHTVTPANKLVVKWYKDNENVLSDDKKNLSLSPPGSLKNLSSFYTFTAKKSDNGSLFRCEAEFQFGIAGPLVPPSMVSKPYTAHVHYKPTFKACNSHYTGVENMFRLHDLSCETDGNPPPDIKWYYNGALIDSLKLLNRNDSGIYTATVHNSMGQVKTDVSIKVEYRPSLSCQMLHEVKVNEAPKTLCEVEGSPPPDISWLKNGTEIFPRHWKKHESGNYSLKASNKHGKAEQHFYLNILYSPEFTESDTTVGFTADTNVSLVCNADGNPEPEIKWTHYQPADNVRETTVGRQKIITITRATSTNAGHYICVATNKVGNVTRSVILVKRDKIDHFFTYWWVILLLVLLIVIAILGLIYRNNRRKQGLYNFVDDKNIPMQSNTTVENGAQLRKGNSLAKNMDWGTELWDQYDIIEKHTQSGLELVEKYVKFVKERTEIEQSYAKQLRNLSKKYNQKRSSKDEPDCRLSSYQSFLDILNEMNDYAGQRELIAENMIMNICIDLTKYLQELKQERKTYLLEAKKAQQCLESTYKQLDSSKKRFEREWREAERAAQYAEKTDQDINATKADVEKAKQQAHMRARVAEECKNDYASHLQKYNKEQSQFYFNDMPVIFNKLQNLDERRIQKLAQGYILFSDTEKHVMPIIGKCLEGITKAGTNVNEKNDTMVVIEQNKSGFERPGDVEFEDYSQGINRASSDSSLGTPKGHMDILGKNKSKNFWLFKRSKLSSTSTHTPFSTPPAPLPPNGAPSPKFGRDPLSYCLKEINKTVKPRISSFRTLRRSPTVMEDFGHLPPEQRRKRLQQKLEEISKELQKEADQSEALGKMKDVYEKNPQMGDPASLATQISQTSQNIERLRGELNKYETWLSEAGVRGDALRYRAHSFNNNGAHEVLSPDAAHSDESTPDPSQAIYAEFDDDFEDEERTAPIGKCTAMYNFPGASEGTISMEEGEVLAVVEEDKGDGWTRVRRHNGDEGYIPTSYVTITLNR</sequence>
<dbReference type="SUPFAM" id="SSF48726">
    <property type="entry name" value="Immunoglobulin"/>
    <property type="match status" value="6"/>
</dbReference>